<reference evidence="1" key="2">
    <citation type="journal article" date="2015" name="Data Brief">
        <title>Shoot transcriptome of the giant reed, Arundo donax.</title>
        <authorList>
            <person name="Barrero R.A."/>
            <person name="Guerrero F.D."/>
            <person name="Moolhuijzen P."/>
            <person name="Goolsby J.A."/>
            <person name="Tidwell J."/>
            <person name="Bellgard S.E."/>
            <person name="Bellgard M.I."/>
        </authorList>
    </citation>
    <scope>NUCLEOTIDE SEQUENCE</scope>
    <source>
        <tissue evidence="1">Shoot tissue taken approximately 20 cm above the soil surface</tissue>
    </source>
</reference>
<reference evidence="1" key="1">
    <citation type="submission" date="2014-09" db="EMBL/GenBank/DDBJ databases">
        <authorList>
            <person name="Magalhaes I.L.F."/>
            <person name="Oliveira U."/>
            <person name="Santos F.R."/>
            <person name="Vidigal T.H.D.A."/>
            <person name="Brescovit A.D."/>
            <person name="Santos A.J."/>
        </authorList>
    </citation>
    <scope>NUCLEOTIDE SEQUENCE</scope>
    <source>
        <tissue evidence="1">Shoot tissue taken approximately 20 cm above the soil surface</tissue>
    </source>
</reference>
<name>A0A0A9DWJ9_ARUDO</name>
<dbReference type="AlphaFoldDB" id="A0A0A9DWJ9"/>
<proteinExistence type="predicted"/>
<protein>
    <submittedName>
        <fullName evidence="1">Uncharacterized protein</fullName>
    </submittedName>
</protein>
<accession>A0A0A9DWJ9</accession>
<dbReference type="EMBL" id="GBRH01206822">
    <property type="protein sequence ID" value="JAD91073.1"/>
    <property type="molecule type" value="Transcribed_RNA"/>
</dbReference>
<organism evidence="1">
    <name type="scientific">Arundo donax</name>
    <name type="common">Giant reed</name>
    <name type="synonym">Donax arundinaceus</name>
    <dbReference type="NCBI Taxonomy" id="35708"/>
    <lineage>
        <taxon>Eukaryota</taxon>
        <taxon>Viridiplantae</taxon>
        <taxon>Streptophyta</taxon>
        <taxon>Embryophyta</taxon>
        <taxon>Tracheophyta</taxon>
        <taxon>Spermatophyta</taxon>
        <taxon>Magnoliopsida</taxon>
        <taxon>Liliopsida</taxon>
        <taxon>Poales</taxon>
        <taxon>Poaceae</taxon>
        <taxon>PACMAD clade</taxon>
        <taxon>Arundinoideae</taxon>
        <taxon>Arundineae</taxon>
        <taxon>Arundo</taxon>
    </lineage>
</organism>
<evidence type="ECO:0000313" key="1">
    <source>
        <dbReference type="EMBL" id="JAD91073.1"/>
    </source>
</evidence>
<sequence>MEVILQFSKGLIRWLLGVDMKKRSTCYTCLENTFLVQISKAIYSSGPSEEQNQTVSLLEAYHWETSLLQHVSCIRILI</sequence>